<evidence type="ECO:0000313" key="6">
    <source>
        <dbReference type="EMBL" id="GAT91523.1"/>
    </source>
</evidence>
<proteinExistence type="inferred from homology"/>
<dbReference type="OMA" id="AMVSPII"/>
<feature type="domain" description="SKP1 component POZ" evidence="5">
    <location>
        <begin position="6"/>
        <end position="64"/>
    </location>
</feature>
<dbReference type="Proteomes" id="UP000078387">
    <property type="component" value="Unassembled WGS sequence"/>
</dbReference>
<reference evidence="6 7" key="1">
    <citation type="submission" date="2016-05" db="EMBL/GenBank/DDBJ databases">
        <title>First whole genome sequencing of Entamoeba histolytica HM1:IMSS-clone-6.</title>
        <authorList>
            <person name="Mukherjee Avik.K."/>
            <person name="Izumyama S."/>
            <person name="Nakada-Tsukui K."/>
            <person name="Nozaki T."/>
        </authorList>
    </citation>
    <scope>NUCLEOTIDE SEQUENCE [LARGE SCALE GENOMIC DNA]</scope>
    <source>
        <strain evidence="6 7">HM1:IMSS clone 6</strain>
    </source>
</reference>
<dbReference type="FunFam" id="3.30.710.10:FF:000035">
    <property type="entry name" value="Elongin C transcription elongation factor"/>
    <property type="match status" value="1"/>
</dbReference>
<evidence type="ECO:0000256" key="1">
    <source>
        <dbReference type="ARBA" id="ARBA00004123"/>
    </source>
</evidence>
<evidence type="ECO:0000256" key="3">
    <source>
        <dbReference type="ARBA" id="ARBA00021347"/>
    </source>
</evidence>
<dbReference type="VEuPathDB" id="AmoebaDB:EHI5A_098840"/>
<dbReference type="VEuPathDB" id="AmoebaDB:EHI8A_063850"/>
<dbReference type="InterPro" id="IPR001232">
    <property type="entry name" value="SKP1-like"/>
</dbReference>
<accession>A0A5K1UW61</accession>
<dbReference type="SUPFAM" id="SSF54695">
    <property type="entry name" value="POZ domain"/>
    <property type="match status" value="1"/>
</dbReference>
<dbReference type="GO" id="GO:0005634">
    <property type="term" value="C:nucleus"/>
    <property type="evidence" value="ECO:0007669"/>
    <property type="project" value="UniProtKB-SubCell"/>
</dbReference>
<dbReference type="Gene3D" id="3.30.710.10">
    <property type="entry name" value="Potassium Channel Kv1.1, Chain A"/>
    <property type="match status" value="1"/>
</dbReference>
<dbReference type="GO" id="GO:0006511">
    <property type="term" value="P:ubiquitin-dependent protein catabolic process"/>
    <property type="evidence" value="ECO:0007669"/>
    <property type="project" value="InterPro"/>
</dbReference>
<dbReference type="EMBL" id="BDEQ01000001">
    <property type="protein sequence ID" value="GAT91523.1"/>
    <property type="molecule type" value="Genomic_DNA"/>
</dbReference>
<evidence type="ECO:0000259" key="5">
    <source>
        <dbReference type="Pfam" id="PF03931"/>
    </source>
</evidence>
<keyword evidence="4" id="KW-0539">Nucleus</keyword>
<dbReference type="Pfam" id="PF03931">
    <property type="entry name" value="Skp1_POZ"/>
    <property type="match status" value="1"/>
</dbReference>
<protein>
    <recommendedName>
        <fullName evidence="3">Elongin-C</fullName>
    </recommendedName>
</protein>
<comment type="caution">
    <text evidence="6">The sequence shown here is derived from an EMBL/GenBank/DDBJ whole genome shotgun (WGS) entry which is preliminary data.</text>
</comment>
<dbReference type="InterPro" id="IPR039948">
    <property type="entry name" value="ELC1"/>
</dbReference>
<dbReference type="CDD" id="cd18321">
    <property type="entry name" value="BTB_POZ_EloC"/>
    <property type="match status" value="1"/>
</dbReference>
<dbReference type="VEuPathDB" id="AmoebaDB:EHI_152700"/>
<comment type="subcellular location">
    <subcellularLocation>
        <location evidence="1">Nucleus</location>
    </subcellularLocation>
</comment>
<dbReference type="InterPro" id="IPR016073">
    <property type="entry name" value="Skp1_comp_POZ"/>
</dbReference>
<comment type="similarity">
    <text evidence="2">Belongs to the SKP1 family.</text>
</comment>
<dbReference type="VEuPathDB" id="AmoebaDB:KM1_076890"/>
<dbReference type="VEuPathDB" id="AmoebaDB:EHI7A_060770"/>
<evidence type="ECO:0000256" key="4">
    <source>
        <dbReference type="ARBA" id="ARBA00023242"/>
    </source>
</evidence>
<organism evidence="6 7">
    <name type="scientific">Entamoeba histolytica</name>
    <dbReference type="NCBI Taxonomy" id="5759"/>
    <lineage>
        <taxon>Eukaryota</taxon>
        <taxon>Amoebozoa</taxon>
        <taxon>Evosea</taxon>
        <taxon>Archamoebae</taxon>
        <taxon>Mastigamoebida</taxon>
        <taxon>Entamoebidae</taxon>
        <taxon>Entamoeba</taxon>
    </lineage>
</organism>
<dbReference type="SMART" id="SM00512">
    <property type="entry name" value="Skp1"/>
    <property type="match status" value="1"/>
</dbReference>
<gene>
    <name evidence="6" type="ORF">CL6EHI_152700</name>
</gene>
<dbReference type="InterPro" id="IPR011333">
    <property type="entry name" value="SKP1/BTB/POZ_sf"/>
</dbReference>
<sequence length="98" mass="11226">MDIPNLKLISQDGHEFYISRECAQHSGTLKTMLEDQPTEGIITIPIPGIPSKLLERTIEYMYYRQMYSRAPSQDVIPNFDIDPSNALELLLASHYLDL</sequence>
<evidence type="ECO:0000256" key="2">
    <source>
        <dbReference type="ARBA" id="ARBA00009993"/>
    </source>
</evidence>
<dbReference type="AlphaFoldDB" id="A0A5K1UW61"/>
<dbReference type="PANTHER" id="PTHR20648">
    <property type="entry name" value="ELONGIN-C"/>
    <property type="match status" value="1"/>
</dbReference>
<name>A0A5K1UW61_ENTHI</name>
<evidence type="ECO:0000313" key="7">
    <source>
        <dbReference type="Proteomes" id="UP000078387"/>
    </source>
</evidence>